<dbReference type="AlphaFoldDB" id="A0A1F6U108"/>
<feature type="modified residue" description="4-aspartylphosphate" evidence="1">
    <location>
        <position position="68"/>
    </location>
</feature>
<dbReference type="InterPro" id="IPR011006">
    <property type="entry name" value="CheY-like_superfamily"/>
</dbReference>
<name>A0A1F6U108_9PROT</name>
<dbReference type="SUPFAM" id="SSF52172">
    <property type="entry name" value="CheY-like"/>
    <property type="match status" value="1"/>
</dbReference>
<dbReference type="Proteomes" id="UP000179362">
    <property type="component" value="Unassembled WGS sequence"/>
</dbReference>
<evidence type="ECO:0000313" key="4">
    <source>
        <dbReference type="Proteomes" id="UP000179362"/>
    </source>
</evidence>
<dbReference type="Pfam" id="PF00072">
    <property type="entry name" value="Response_reg"/>
    <property type="match status" value="1"/>
</dbReference>
<sequence length="149" mass="16765">MRDEDTRPITCLLVEDNPADVRLMREALKEAETEIELLVVGDGVAALAFLRRDGRYADAPRPDLILLDLNLPKKDGREVLEEIKQDPDLGMIPVVILSTSRDEEDIVRSYKLHANCYVSKPVDLDRFLGIVKGIKDFWLTVAKLPAQPA</sequence>
<evidence type="ECO:0000256" key="1">
    <source>
        <dbReference type="PROSITE-ProRule" id="PRU00169"/>
    </source>
</evidence>
<protein>
    <submittedName>
        <fullName evidence="3">Response regulator</fullName>
    </submittedName>
</protein>
<organism evidence="3 4">
    <name type="scientific">Candidatus Muproteobacteria bacterium RIFCSPHIGHO2_02_FULL_65_16</name>
    <dbReference type="NCBI Taxonomy" id="1817766"/>
    <lineage>
        <taxon>Bacteria</taxon>
        <taxon>Pseudomonadati</taxon>
        <taxon>Pseudomonadota</taxon>
        <taxon>Candidatus Muproteobacteria</taxon>
    </lineage>
</organism>
<feature type="domain" description="Response regulatory" evidence="2">
    <location>
        <begin position="10"/>
        <end position="135"/>
    </location>
</feature>
<dbReference type="EMBL" id="MFTA01000068">
    <property type="protein sequence ID" value="OGI51053.1"/>
    <property type="molecule type" value="Genomic_DNA"/>
</dbReference>
<dbReference type="PROSITE" id="PS50110">
    <property type="entry name" value="RESPONSE_REGULATORY"/>
    <property type="match status" value="1"/>
</dbReference>
<gene>
    <name evidence="3" type="ORF">A3B81_05710</name>
</gene>
<proteinExistence type="predicted"/>
<dbReference type="CDD" id="cd17557">
    <property type="entry name" value="REC_Rcp-like"/>
    <property type="match status" value="1"/>
</dbReference>
<evidence type="ECO:0000313" key="3">
    <source>
        <dbReference type="EMBL" id="OGI51053.1"/>
    </source>
</evidence>
<dbReference type="InterPro" id="IPR052893">
    <property type="entry name" value="TCS_response_regulator"/>
</dbReference>
<accession>A0A1F6U108</accession>
<dbReference type="InterPro" id="IPR001789">
    <property type="entry name" value="Sig_transdc_resp-reg_receiver"/>
</dbReference>
<dbReference type="GO" id="GO:0000160">
    <property type="term" value="P:phosphorelay signal transduction system"/>
    <property type="evidence" value="ECO:0007669"/>
    <property type="project" value="InterPro"/>
</dbReference>
<dbReference type="Gene3D" id="3.40.50.2300">
    <property type="match status" value="1"/>
</dbReference>
<dbReference type="SMART" id="SM00448">
    <property type="entry name" value="REC"/>
    <property type="match status" value="1"/>
</dbReference>
<reference evidence="3 4" key="1">
    <citation type="journal article" date="2016" name="Nat. Commun.">
        <title>Thousands of microbial genomes shed light on interconnected biogeochemical processes in an aquifer system.</title>
        <authorList>
            <person name="Anantharaman K."/>
            <person name="Brown C.T."/>
            <person name="Hug L.A."/>
            <person name="Sharon I."/>
            <person name="Castelle C.J."/>
            <person name="Probst A.J."/>
            <person name="Thomas B.C."/>
            <person name="Singh A."/>
            <person name="Wilkins M.J."/>
            <person name="Karaoz U."/>
            <person name="Brodie E.L."/>
            <person name="Williams K.H."/>
            <person name="Hubbard S.S."/>
            <person name="Banfield J.F."/>
        </authorList>
    </citation>
    <scope>NUCLEOTIDE SEQUENCE [LARGE SCALE GENOMIC DNA]</scope>
</reference>
<dbReference type="PANTHER" id="PTHR44520">
    <property type="entry name" value="RESPONSE REGULATOR RCP1-RELATED"/>
    <property type="match status" value="1"/>
</dbReference>
<comment type="caution">
    <text evidence="3">The sequence shown here is derived from an EMBL/GenBank/DDBJ whole genome shotgun (WGS) entry which is preliminary data.</text>
</comment>
<keyword evidence="1" id="KW-0597">Phosphoprotein</keyword>
<evidence type="ECO:0000259" key="2">
    <source>
        <dbReference type="PROSITE" id="PS50110"/>
    </source>
</evidence>
<dbReference type="PANTHER" id="PTHR44520:SF2">
    <property type="entry name" value="RESPONSE REGULATOR RCP1"/>
    <property type="match status" value="1"/>
</dbReference>